<keyword evidence="3" id="KW-1185">Reference proteome</keyword>
<accession>A0A7J7FZY4</accession>
<organism evidence="2 3">
    <name type="scientific">Camellia sinensis</name>
    <name type="common">Tea plant</name>
    <name type="synonym">Thea sinensis</name>
    <dbReference type="NCBI Taxonomy" id="4442"/>
    <lineage>
        <taxon>Eukaryota</taxon>
        <taxon>Viridiplantae</taxon>
        <taxon>Streptophyta</taxon>
        <taxon>Embryophyta</taxon>
        <taxon>Tracheophyta</taxon>
        <taxon>Spermatophyta</taxon>
        <taxon>Magnoliopsida</taxon>
        <taxon>eudicotyledons</taxon>
        <taxon>Gunneridae</taxon>
        <taxon>Pentapetalae</taxon>
        <taxon>asterids</taxon>
        <taxon>Ericales</taxon>
        <taxon>Theaceae</taxon>
        <taxon>Camellia</taxon>
    </lineage>
</organism>
<feature type="compositionally biased region" description="Basic and acidic residues" evidence="1">
    <location>
        <begin position="31"/>
        <end position="41"/>
    </location>
</feature>
<comment type="caution">
    <text evidence="2">The sequence shown here is derived from an EMBL/GenBank/DDBJ whole genome shotgun (WGS) entry which is preliminary data.</text>
</comment>
<proteinExistence type="predicted"/>
<feature type="region of interest" description="Disordered" evidence="1">
    <location>
        <begin position="22"/>
        <end position="41"/>
    </location>
</feature>
<protein>
    <submittedName>
        <fullName evidence="2">Uncharacterized protein</fullName>
    </submittedName>
</protein>
<dbReference type="AlphaFoldDB" id="A0A7J7FZY4"/>
<evidence type="ECO:0000313" key="2">
    <source>
        <dbReference type="EMBL" id="KAF5933993.1"/>
    </source>
</evidence>
<sequence>MGVNRLGKVAEPVLELDRLEPSGGAAAAGGAERRKGLASRREGRGWYGSRGRLAWLADAERVGRGKSRLRRLGTRGARVMLKAEAGDAPATKIARDGACDGEMG</sequence>
<reference evidence="3" key="1">
    <citation type="journal article" date="2020" name="Nat. Commun.">
        <title>Genome assembly of wild tea tree DASZ reveals pedigree and selection history of tea varieties.</title>
        <authorList>
            <person name="Zhang W."/>
            <person name="Zhang Y."/>
            <person name="Qiu H."/>
            <person name="Guo Y."/>
            <person name="Wan H."/>
            <person name="Zhang X."/>
            <person name="Scossa F."/>
            <person name="Alseekh S."/>
            <person name="Zhang Q."/>
            <person name="Wang P."/>
            <person name="Xu L."/>
            <person name="Schmidt M.H."/>
            <person name="Jia X."/>
            <person name="Li D."/>
            <person name="Zhu A."/>
            <person name="Guo F."/>
            <person name="Chen W."/>
            <person name="Ni D."/>
            <person name="Usadel B."/>
            <person name="Fernie A.R."/>
            <person name="Wen W."/>
        </authorList>
    </citation>
    <scope>NUCLEOTIDE SEQUENCE [LARGE SCALE GENOMIC DNA]</scope>
    <source>
        <strain evidence="3">cv. G240</strain>
    </source>
</reference>
<evidence type="ECO:0000256" key="1">
    <source>
        <dbReference type="SAM" id="MobiDB-lite"/>
    </source>
</evidence>
<name>A0A7J7FZY4_CAMSI</name>
<dbReference type="Proteomes" id="UP000593564">
    <property type="component" value="Unassembled WGS sequence"/>
</dbReference>
<reference evidence="2 3" key="2">
    <citation type="submission" date="2020-07" db="EMBL/GenBank/DDBJ databases">
        <title>Genome assembly of wild tea tree DASZ reveals pedigree and selection history of tea varieties.</title>
        <authorList>
            <person name="Zhang W."/>
        </authorList>
    </citation>
    <scope>NUCLEOTIDE SEQUENCE [LARGE SCALE GENOMIC DNA]</scope>
    <source>
        <strain evidence="3">cv. G240</strain>
        <tissue evidence="2">Leaf</tissue>
    </source>
</reference>
<evidence type="ECO:0000313" key="3">
    <source>
        <dbReference type="Proteomes" id="UP000593564"/>
    </source>
</evidence>
<gene>
    <name evidence="2" type="ORF">HYC85_030164</name>
</gene>
<dbReference type="EMBL" id="JACBKZ010000014">
    <property type="protein sequence ID" value="KAF5933993.1"/>
    <property type="molecule type" value="Genomic_DNA"/>
</dbReference>